<protein>
    <submittedName>
        <fullName evidence="1">Uncharacterized protein</fullName>
    </submittedName>
</protein>
<keyword evidence="2" id="KW-1185">Reference proteome</keyword>
<reference evidence="1 2" key="1">
    <citation type="journal article" date="2023" name="Science">
        <title>Complex scaffold remodeling in plant triterpene biosynthesis.</title>
        <authorList>
            <person name="De La Pena R."/>
            <person name="Hodgson H."/>
            <person name="Liu J.C."/>
            <person name="Stephenson M.J."/>
            <person name="Martin A.C."/>
            <person name="Owen C."/>
            <person name="Harkess A."/>
            <person name="Leebens-Mack J."/>
            <person name="Jimenez L.E."/>
            <person name="Osbourn A."/>
            <person name="Sattely E.S."/>
        </authorList>
    </citation>
    <scope>NUCLEOTIDE SEQUENCE [LARGE SCALE GENOMIC DNA]</scope>
    <source>
        <strain evidence="2">cv. JPN11</strain>
        <tissue evidence="1">Leaf</tissue>
    </source>
</reference>
<sequence length="403" mass="46402">MMQKVSETFNNFRILVRKMQKMILETFKKFDNWKKCACIFYSLAWISWSVASLSISSLILSFWLIFLVFPALLSGLYILQSLMFFFIIQSPVTQLIIGNAGFGVVHEIMYQELEGNSLLMLAFAFQQTGLILQYRYYSGFSNGTFPVDFWEQGKILLKVFIMHLIQTMTRSFFHGCYVEAGALLVPILVGSFAILYRGDLSLQFVNGESLVNKIQIQSPEGNVSAELDSLGHKADKLKEKKEVVEKEEGEVLQEEEEEEEEKVVEKEEGQVLQEEQEEEEEVEEAMVVEKEEVEEVMVVEKKEGQVLQEKEEVKEKNVVEKEEEEEEEKKVVEKEEGEVLPEEEEKVVDKEEGEVMEEEEEVGEGEEEEGGGKVVEEAEEEKEVKKEVIKEEGKVVEDDYVLV</sequence>
<name>A0ACC1YEK1_MELAZ</name>
<comment type="caution">
    <text evidence="1">The sequence shown here is derived from an EMBL/GenBank/DDBJ whole genome shotgun (WGS) entry which is preliminary data.</text>
</comment>
<organism evidence="1 2">
    <name type="scientific">Melia azedarach</name>
    <name type="common">Chinaberry tree</name>
    <dbReference type="NCBI Taxonomy" id="155640"/>
    <lineage>
        <taxon>Eukaryota</taxon>
        <taxon>Viridiplantae</taxon>
        <taxon>Streptophyta</taxon>
        <taxon>Embryophyta</taxon>
        <taxon>Tracheophyta</taxon>
        <taxon>Spermatophyta</taxon>
        <taxon>Magnoliopsida</taxon>
        <taxon>eudicotyledons</taxon>
        <taxon>Gunneridae</taxon>
        <taxon>Pentapetalae</taxon>
        <taxon>rosids</taxon>
        <taxon>malvids</taxon>
        <taxon>Sapindales</taxon>
        <taxon>Meliaceae</taxon>
        <taxon>Melia</taxon>
    </lineage>
</organism>
<evidence type="ECO:0000313" key="2">
    <source>
        <dbReference type="Proteomes" id="UP001164539"/>
    </source>
</evidence>
<evidence type="ECO:0000313" key="1">
    <source>
        <dbReference type="EMBL" id="KAJ4721667.1"/>
    </source>
</evidence>
<dbReference type="EMBL" id="CM051397">
    <property type="protein sequence ID" value="KAJ4721667.1"/>
    <property type="molecule type" value="Genomic_DNA"/>
</dbReference>
<dbReference type="Proteomes" id="UP001164539">
    <property type="component" value="Chromosome 4"/>
</dbReference>
<accession>A0ACC1YEK1</accession>
<gene>
    <name evidence="1" type="ORF">OWV82_009327</name>
</gene>
<proteinExistence type="predicted"/>